<feature type="domain" description="IDEAL" evidence="1">
    <location>
        <begin position="19"/>
        <end position="55"/>
    </location>
</feature>
<gene>
    <name evidence="2" type="ORF">PghCCS26_33280</name>
</gene>
<dbReference type="Pfam" id="PF08858">
    <property type="entry name" value="IDEAL"/>
    <property type="match status" value="1"/>
</dbReference>
<evidence type="ECO:0000313" key="3">
    <source>
        <dbReference type="Proteomes" id="UP001285921"/>
    </source>
</evidence>
<comment type="caution">
    <text evidence="2">The sequence shown here is derived from an EMBL/GenBank/DDBJ whole genome shotgun (WGS) entry which is preliminary data.</text>
</comment>
<dbReference type="InterPro" id="IPR014957">
    <property type="entry name" value="IDEAL_dom"/>
</dbReference>
<evidence type="ECO:0000259" key="1">
    <source>
        <dbReference type="SMART" id="SM00914"/>
    </source>
</evidence>
<organism evidence="2 3">
    <name type="scientific">Paenibacillus glycanilyticus</name>
    <dbReference type="NCBI Taxonomy" id="126569"/>
    <lineage>
        <taxon>Bacteria</taxon>
        <taxon>Bacillati</taxon>
        <taxon>Bacillota</taxon>
        <taxon>Bacilli</taxon>
        <taxon>Bacillales</taxon>
        <taxon>Paenibacillaceae</taxon>
        <taxon>Paenibacillus</taxon>
    </lineage>
</organism>
<dbReference type="SMART" id="SM00914">
    <property type="entry name" value="IDEAL"/>
    <property type="match status" value="1"/>
</dbReference>
<name>A0ABQ6NQA1_9BACL</name>
<dbReference type="RefSeq" id="WP_201003528.1">
    <property type="nucleotide sequence ID" value="NZ_BTCL01000011.1"/>
</dbReference>
<dbReference type="InterPro" id="IPR027393">
    <property type="entry name" value="Virus_scaffolding_prot_C"/>
</dbReference>
<keyword evidence="3" id="KW-1185">Reference proteome</keyword>
<dbReference type="Proteomes" id="UP001285921">
    <property type="component" value="Unassembled WGS sequence"/>
</dbReference>
<protein>
    <recommendedName>
        <fullName evidence="1">IDEAL domain-containing protein</fullName>
    </recommendedName>
</protein>
<evidence type="ECO:0000313" key="2">
    <source>
        <dbReference type="EMBL" id="GMK46199.1"/>
    </source>
</evidence>
<accession>A0ABQ6NQA1</accession>
<reference evidence="2 3" key="1">
    <citation type="submission" date="2023-05" db="EMBL/GenBank/DDBJ databases">
        <title>Draft genome of Paenibacillus sp. CCS26.</title>
        <authorList>
            <person name="Akita H."/>
            <person name="Shinto Y."/>
            <person name="Kimura Z."/>
        </authorList>
    </citation>
    <scope>NUCLEOTIDE SEQUENCE [LARGE SCALE GENOMIC DNA]</scope>
    <source>
        <strain evidence="2 3">CCS26</strain>
    </source>
</reference>
<proteinExistence type="predicted"/>
<dbReference type="Gene3D" id="4.10.810.10">
    <property type="entry name" value="Virus Scaffolding Protein, Chain A"/>
    <property type="match status" value="1"/>
</dbReference>
<sequence>MDKMKVAYEAMLGLAAEMVLDEAVHKFRSDRIYKEIDQALAVGDEDTFYRLAAQLNQLKS</sequence>
<dbReference type="EMBL" id="BTCL01000011">
    <property type="protein sequence ID" value="GMK46199.1"/>
    <property type="molecule type" value="Genomic_DNA"/>
</dbReference>